<dbReference type="KEGG" id="pnp:IJ22_35440"/>
<dbReference type="RefSeq" id="WP_062409702.1">
    <property type="nucleotide sequence ID" value="NZ_CP013652.1"/>
</dbReference>
<proteinExistence type="predicted"/>
<dbReference type="AlphaFoldDB" id="A0A0U2WEX6"/>
<dbReference type="EMBL" id="CP013652">
    <property type="protein sequence ID" value="ALS23882.1"/>
    <property type="molecule type" value="Genomic_DNA"/>
</dbReference>
<sequence>MEQIDTEKREGRERIITRRLIKPRLNVHYPQVVGLKNGLVRRMINNSILDAVYDLIRLQGYVKDPAKTMTGGYQVKLHRNGLLSLLYDNYGYAQGAAHGMTYQSSQTFNLEDGSEYRLEDLFKPGSNYVDRLSDIIRREFKSRDIPMLTEFKAIDRNQSFYLTDQAVVIYFQLYEYTPYVYGFPTFEIPFHDIMDIIDPNRPIGRLLNAQTEPAPA</sequence>
<feature type="domain" description="DUF3298" evidence="1">
    <location>
        <begin position="119"/>
        <end position="190"/>
    </location>
</feature>
<dbReference type="Proteomes" id="UP000061660">
    <property type="component" value="Chromosome"/>
</dbReference>
<name>A0A0U2WEX6_9BACL</name>
<dbReference type="Gene3D" id="3.90.640.20">
    <property type="entry name" value="Heat-shock cognate protein, ATPase"/>
    <property type="match status" value="1"/>
</dbReference>
<dbReference type="OrthoDB" id="5637at2"/>
<dbReference type="STRING" id="162209.IJ22_35440"/>
<evidence type="ECO:0000313" key="2">
    <source>
        <dbReference type="EMBL" id="ALS23882.1"/>
    </source>
</evidence>
<dbReference type="InterPro" id="IPR037126">
    <property type="entry name" value="PdaC/RsiV-like_sf"/>
</dbReference>
<accession>A0A0U2WEX6</accession>
<dbReference type="Pfam" id="PF11738">
    <property type="entry name" value="DUF3298"/>
    <property type="match status" value="1"/>
</dbReference>
<evidence type="ECO:0000259" key="1">
    <source>
        <dbReference type="Pfam" id="PF11738"/>
    </source>
</evidence>
<reference evidence="2 3" key="2">
    <citation type="journal article" date="2016" name="Genome Announc.">
        <title>Complete Genome Sequences of Two Interactive Moderate Thermophiles, Paenibacillus napthalenovorans 32O-Y and Paenibacillus sp. 32O-W.</title>
        <authorList>
            <person name="Butler R.R.III."/>
            <person name="Wang J."/>
            <person name="Stark B.C."/>
            <person name="Pombert J.F."/>
        </authorList>
    </citation>
    <scope>NUCLEOTIDE SEQUENCE [LARGE SCALE GENOMIC DNA]</scope>
    <source>
        <strain evidence="2 3">32O-Y</strain>
    </source>
</reference>
<organism evidence="2 3">
    <name type="scientific">Paenibacillus naphthalenovorans</name>
    <dbReference type="NCBI Taxonomy" id="162209"/>
    <lineage>
        <taxon>Bacteria</taxon>
        <taxon>Bacillati</taxon>
        <taxon>Bacillota</taxon>
        <taxon>Bacilli</taxon>
        <taxon>Bacillales</taxon>
        <taxon>Paenibacillaceae</taxon>
        <taxon>Paenibacillus</taxon>
    </lineage>
</organism>
<protein>
    <recommendedName>
        <fullName evidence="1">DUF3298 domain-containing protein</fullName>
    </recommendedName>
</protein>
<reference evidence="3" key="1">
    <citation type="submission" date="2015-12" db="EMBL/GenBank/DDBJ databases">
        <title>Complete genome sequences of two moderately thermophilic Paenibacillus species.</title>
        <authorList>
            <person name="Butler R.III."/>
            <person name="Wang J."/>
            <person name="Stark B.C."/>
            <person name="Pombert J.-F."/>
        </authorList>
    </citation>
    <scope>NUCLEOTIDE SEQUENCE [LARGE SCALE GENOMIC DNA]</scope>
    <source>
        <strain evidence="3">32O-Y</strain>
    </source>
</reference>
<keyword evidence="3" id="KW-1185">Reference proteome</keyword>
<dbReference type="PATRIC" id="fig|162209.4.peg.3767"/>
<evidence type="ECO:0000313" key="3">
    <source>
        <dbReference type="Proteomes" id="UP000061660"/>
    </source>
</evidence>
<gene>
    <name evidence="2" type="ORF">IJ22_35440</name>
</gene>
<dbReference type="InterPro" id="IPR021729">
    <property type="entry name" value="DUF3298"/>
</dbReference>
<dbReference type="Gene3D" id="3.30.565.40">
    <property type="entry name" value="Fervidobacterium nodosum Rt17-B1 like"/>
    <property type="match status" value="1"/>
</dbReference>